<evidence type="ECO:0000313" key="1">
    <source>
        <dbReference type="EMBL" id="RIB14444.1"/>
    </source>
</evidence>
<evidence type="ECO:0008006" key="3">
    <source>
        <dbReference type="Google" id="ProtNLM"/>
    </source>
</evidence>
<reference evidence="1 2" key="1">
    <citation type="submission" date="2018-06" db="EMBL/GenBank/DDBJ databases">
        <title>Comparative genomics reveals the genomic features of Rhizophagus irregularis, R. cerebriforme, R. diaphanum and Gigaspora rosea, and their symbiotic lifestyle signature.</title>
        <authorList>
            <person name="Morin E."/>
            <person name="San Clemente H."/>
            <person name="Chen E.C.H."/>
            <person name="De La Providencia I."/>
            <person name="Hainaut M."/>
            <person name="Kuo A."/>
            <person name="Kohler A."/>
            <person name="Murat C."/>
            <person name="Tang N."/>
            <person name="Roy S."/>
            <person name="Loubradou J."/>
            <person name="Henrissat B."/>
            <person name="Grigoriev I.V."/>
            <person name="Corradi N."/>
            <person name="Roux C."/>
            <person name="Martin F.M."/>
        </authorList>
    </citation>
    <scope>NUCLEOTIDE SEQUENCE [LARGE SCALE GENOMIC DNA]</scope>
    <source>
        <strain evidence="1 2">DAOM 194757</strain>
    </source>
</reference>
<dbReference type="EMBL" id="QKWP01000831">
    <property type="protein sequence ID" value="RIB14444.1"/>
    <property type="molecule type" value="Genomic_DNA"/>
</dbReference>
<dbReference type="Proteomes" id="UP000266673">
    <property type="component" value="Unassembled WGS sequence"/>
</dbReference>
<dbReference type="SUPFAM" id="SSF53756">
    <property type="entry name" value="UDP-Glycosyltransferase/glycogen phosphorylase"/>
    <property type="match status" value="1"/>
</dbReference>
<dbReference type="AlphaFoldDB" id="A0A397UW20"/>
<comment type="caution">
    <text evidence="1">The sequence shown here is derived from an EMBL/GenBank/DDBJ whole genome shotgun (WGS) entry which is preliminary data.</text>
</comment>
<dbReference type="Gene3D" id="3.40.50.2000">
    <property type="entry name" value="Glycogen Phosphorylase B"/>
    <property type="match status" value="1"/>
</dbReference>
<organism evidence="1 2">
    <name type="scientific">Gigaspora rosea</name>
    <dbReference type="NCBI Taxonomy" id="44941"/>
    <lineage>
        <taxon>Eukaryota</taxon>
        <taxon>Fungi</taxon>
        <taxon>Fungi incertae sedis</taxon>
        <taxon>Mucoromycota</taxon>
        <taxon>Glomeromycotina</taxon>
        <taxon>Glomeromycetes</taxon>
        <taxon>Diversisporales</taxon>
        <taxon>Gigasporaceae</taxon>
        <taxon>Gigaspora</taxon>
    </lineage>
</organism>
<dbReference type="PANTHER" id="PTHR38134:SF2">
    <property type="entry name" value="GALACTOKINASE"/>
    <property type="match status" value="1"/>
</dbReference>
<name>A0A397UW20_9GLOM</name>
<dbReference type="OrthoDB" id="1684102at2759"/>
<sequence>MGGIKQNFSKVSSSRQRVSTKSRKSYVFCYYVSGHGFGHATRVVQVASEILALPRLHTLYIISNAPEFIFQGAISLGARYRHALIDAGVQQPRAYTVDRYQTIDDLELFLKNRPDMIVREVNWLKKIKADIVLSDAPFLPCAAAASAGIPSAIVSNFTFDAVYNGLCEGDELDITIRNLVEKVKDDYMKSELLIRLPGYIPIPSYSGTQLYPNSNVTTKKISLLNGRNTLNGSLIGSDRISKRRNVIDVPLVVRKSKTPRNVVLSNIGIPKEIFDTHKILLVSFGGQNLVGIEEWGSPLPDDWIAIVCGGNPSAVLPDRFYSCAKDAYIPDLTNAADAVMGKLGYGTCSECIGHGKPFIYVPRPQFIEEYGLRNLMETQGSCVEMSKDHFESGQWKEYILKACVMPGVCQNIEKRLSHDGGKVVANIVEQFLDERLGTTRKTRKTRRTNALVYNNNRAVSQPS</sequence>
<keyword evidence="2" id="KW-1185">Reference proteome</keyword>
<dbReference type="STRING" id="44941.A0A397UW20"/>
<dbReference type="InterPro" id="IPR053205">
    <property type="entry name" value="GHMP_kinase_L-arabinokinase"/>
</dbReference>
<protein>
    <recommendedName>
        <fullName evidence="3">Glycosyltransferase Family 1 protein</fullName>
    </recommendedName>
</protein>
<gene>
    <name evidence="1" type="ORF">C2G38_2144050</name>
</gene>
<proteinExistence type="predicted"/>
<dbReference type="PANTHER" id="PTHR38134">
    <property type="entry name" value="SLR1395 PROTEIN"/>
    <property type="match status" value="1"/>
</dbReference>
<evidence type="ECO:0000313" key="2">
    <source>
        <dbReference type="Proteomes" id="UP000266673"/>
    </source>
</evidence>
<accession>A0A397UW20</accession>